<comment type="caution">
    <text evidence="2">The sequence shown here is derived from an EMBL/GenBank/DDBJ whole genome shotgun (WGS) entry which is preliminary data.</text>
</comment>
<accession>A0AAV5UXE4</accession>
<keyword evidence="1" id="KW-0812">Transmembrane</keyword>
<dbReference type="EMBL" id="BTSY01000001">
    <property type="protein sequence ID" value="GMT10843.1"/>
    <property type="molecule type" value="Genomic_DNA"/>
</dbReference>
<name>A0AAV5UXE4_9BILA</name>
<keyword evidence="1" id="KW-1133">Transmembrane helix</keyword>
<keyword evidence="3" id="KW-1185">Reference proteome</keyword>
<reference evidence="2" key="1">
    <citation type="submission" date="2023-10" db="EMBL/GenBank/DDBJ databases">
        <title>Genome assembly of Pristionchus species.</title>
        <authorList>
            <person name="Yoshida K."/>
            <person name="Sommer R.J."/>
        </authorList>
    </citation>
    <scope>NUCLEOTIDE SEQUENCE</scope>
    <source>
        <strain evidence="2">RS5133</strain>
    </source>
</reference>
<evidence type="ECO:0000313" key="2">
    <source>
        <dbReference type="EMBL" id="GMT10843.1"/>
    </source>
</evidence>
<evidence type="ECO:0000313" key="3">
    <source>
        <dbReference type="Proteomes" id="UP001432322"/>
    </source>
</evidence>
<proteinExistence type="predicted"/>
<feature type="transmembrane region" description="Helical" evidence="1">
    <location>
        <begin position="70"/>
        <end position="90"/>
    </location>
</feature>
<evidence type="ECO:0000256" key="1">
    <source>
        <dbReference type="SAM" id="Phobius"/>
    </source>
</evidence>
<feature type="transmembrane region" description="Helical" evidence="1">
    <location>
        <begin position="27"/>
        <end position="49"/>
    </location>
</feature>
<dbReference type="InterPro" id="IPR036259">
    <property type="entry name" value="MFS_trans_sf"/>
</dbReference>
<organism evidence="2 3">
    <name type="scientific">Pristionchus fissidentatus</name>
    <dbReference type="NCBI Taxonomy" id="1538716"/>
    <lineage>
        <taxon>Eukaryota</taxon>
        <taxon>Metazoa</taxon>
        <taxon>Ecdysozoa</taxon>
        <taxon>Nematoda</taxon>
        <taxon>Chromadorea</taxon>
        <taxon>Rhabditida</taxon>
        <taxon>Rhabditina</taxon>
        <taxon>Diplogasteromorpha</taxon>
        <taxon>Diplogasteroidea</taxon>
        <taxon>Neodiplogasteridae</taxon>
        <taxon>Pristionchus</taxon>
    </lineage>
</organism>
<evidence type="ECO:0008006" key="4">
    <source>
        <dbReference type="Google" id="ProtNLM"/>
    </source>
</evidence>
<dbReference type="Proteomes" id="UP001432322">
    <property type="component" value="Unassembled WGS sequence"/>
</dbReference>
<gene>
    <name evidence="2" type="ORF">PFISCL1PPCAC_2140</name>
</gene>
<protein>
    <recommendedName>
        <fullName evidence="4">NADH:ubiquinone reductase (H(+)-translocating)</fullName>
    </recommendedName>
</protein>
<dbReference type="AlphaFoldDB" id="A0AAV5UXE4"/>
<sequence>YVGTNNSNLSLASTSISSFFITSSLPWQFSLIVGPSLSLVLIAPMWILFPGTEHQSKFVKRRGILDSLNLFSIKTFFIMTIGMSLGAFYLKSFFFWMPSFLLSAWSQTPSVYEGISFPT</sequence>
<feature type="non-terminal residue" evidence="2">
    <location>
        <position position="1"/>
    </location>
</feature>
<keyword evidence="1" id="KW-0472">Membrane</keyword>
<dbReference type="SUPFAM" id="SSF103473">
    <property type="entry name" value="MFS general substrate transporter"/>
    <property type="match status" value="1"/>
</dbReference>